<proteinExistence type="inferred from homology"/>
<keyword evidence="3" id="KW-1185">Reference proteome</keyword>
<reference evidence="3" key="1">
    <citation type="journal article" date="2020" name="Nat. Ecol. Evol.">
        <title>Deeply conserved synteny resolves early events in vertebrate evolution.</title>
        <authorList>
            <person name="Simakov O."/>
            <person name="Marletaz F."/>
            <person name="Yue J.X."/>
            <person name="O'Connell B."/>
            <person name="Jenkins J."/>
            <person name="Brandt A."/>
            <person name="Calef R."/>
            <person name="Tung C.H."/>
            <person name="Huang T.K."/>
            <person name="Schmutz J."/>
            <person name="Satoh N."/>
            <person name="Yu J.K."/>
            <person name="Putnam N.H."/>
            <person name="Green R.E."/>
            <person name="Rokhsar D.S."/>
        </authorList>
    </citation>
    <scope>NUCLEOTIDE SEQUENCE [LARGE SCALE GENOMIC DNA]</scope>
    <source>
        <strain evidence="3">S238N-H82</strain>
    </source>
</reference>
<evidence type="ECO:0000313" key="4">
    <source>
        <dbReference type="RefSeq" id="XP_035676200.1"/>
    </source>
</evidence>
<dbReference type="Proteomes" id="UP000001554">
    <property type="component" value="Chromosome 5"/>
</dbReference>
<dbReference type="GO" id="GO:0016020">
    <property type="term" value="C:membrane"/>
    <property type="evidence" value="ECO:0007669"/>
    <property type="project" value="InterPro"/>
</dbReference>
<dbReference type="KEGG" id="bfo:118415604"/>
<dbReference type="InterPro" id="IPR036259">
    <property type="entry name" value="MFS_trans_sf"/>
</dbReference>
<feature type="transmembrane region" description="Helical" evidence="2">
    <location>
        <begin position="47"/>
        <end position="66"/>
    </location>
</feature>
<accession>A0A9J7L639</accession>
<protein>
    <submittedName>
        <fullName evidence="4">Sodium-dependent lysophosphatidylcholine symporter 1-like</fullName>
    </submittedName>
</protein>
<dbReference type="GeneID" id="118415604"/>
<dbReference type="Pfam" id="PF13347">
    <property type="entry name" value="MFS_2"/>
    <property type="match status" value="1"/>
</dbReference>
<dbReference type="SUPFAM" id="SSF103473">
    <property type="entry name" value="MFS general substrate transporter"/>
    <property type="match status" value="1"/>
</dbReference>
<dbReference type="GO" id="GO:0008643">
    <property type="term" value="P:carbohydrate transport"/>
    <property type="evidence" value="ECO:0007669"/>
    <property type="project" value="InterPro"/>
</dbReference>
<dbReference type="AlphaFoldDB" id="A0A9J7L639"/>
<dbReference type="RefSeq" id="XP_035676200.1">
    <property type="nucleotide sequence ID" value="XM_035820307.1"/>
</dbReference>
<dbReference type="GO" id="GO:0015293">
    <property type="term" value="F:symporter activity"/>
    <property type="evidence" value="ECO:0007669"/>
    <property type="project" value="InterPro"/>
</dbReference>
<keyword evidence="2" id="KW-0472">Membrane</keyword>
<feature type="transmembrane region" description="Helical" evidence="2">
    <location>
        <begin position="160"/>
        <end position="180"/>
    </location>
</feature>
<dbReference type="PANTHER" id="PTHR11328:SF24">
    <property type="entry name" value="MAJOR FACILITATOR SUPERFAMILY (MFS) PROFILE DOMAIN-CONTAINING PROTEIN"/>
    <property type="match status" value="1"/>
</dbReference>
<dbReference type="OrthoDB" id="10506771at2759"/>
<feature type="transmembrane region" description="Helical" evidence="2">
    <location>
        <begin position="21"/>
        <end position="41"/>
    </location>
</feature>
<reference evidence="4" key="2">
    <citation type="submission" date="2025-08" db="UniProtKB">
        <authorList>
            <consortium name="RefSeq"/>
        </authorList>
    </citation>
    <scope>IDENTIFICATION</scope>
    <source>
        <strain evidence="4">S238N-H82</strain>
        <tissue evidence="4">Testes</tissue>
    </source>
</reference>
<keyword evidence="2" id="KW-0812">Transmembrane</keyword>
<dbReference type="Gene3D" id="1.20.1250.20">
    <property type="entry name" value="MFS general substrate transporter like domains"/>
    <property type="match status" value="1"/>
</dbReference>
<organism evidence="3 4">
    <name type="scientific">Branchiostoma floridae</name>
    <name type="common">Florida lancelet</name>
    <name type="synonym">Amphioxus</name>
    <dbReference type="NCBI Taxonomy" id="7739"/>
    <lineage>
        <taxon>Eukaryota</taxon>
        <taxon>Metazoa</taxon>
        <taxon>Chordata</taxon>
        <taxon>Cephalochordata</taxon>
        <taxon>Leptocardii</taxon>
        <taxon>Amphioxiformes</taxon>
        <taxon>Branchiostomatidae</taxon>
        <taxon>Branchiostoma</taxon>
    </lineage>
</organism>
<dbReference type="InterPro" id="IPR039672">
    <property type="entry name" value="MFS_2"/>
</dbReference>
<evidence type="ECO:0000256" key="2">
    <source>
        <dbReference type="SAM" id="Phobius"/>
    </source>
</evidence>
<gene>
    <name evidence="4" type="primary">LOC118415604</name>
</gene>
<keyword evidence="2" id="KW-1133">Transmembrane helix</keyword>
<name>A0A9J7L639_BRAFL</name>
<sequence>MDSMELKLRSRAYSCGNDGRDVTVLMISAAISIPVVSKVVVRFGKRIPFMCFQLALIPTALGLLLIPSRSVVAIFILSTCTGISGSAGFFIPWAMISDVGEDYILQNGRRLDTGFFSMALSVKSLTDTLGQGLTTIALEIGGYKTGACVQPASVGTSLRILVSAFPAVFSLLAVAVIWKYPITEDRRRKTKEELENRRKSNKEENWKECNGHELLHPRNADTTDTLTTSYEEDVLLSPDLDLSVLEDCKESIL</sequence>
<feature type="transmembrane region" description="Helical" evidence="2">
    <location>
        <begin position="73"/>
        <end position="96"/>
    </location>
</feature>
<evidence type="ECO:0000313" key="3">
    <source>
        <dbReference type="Proteomes" id="UP000001554"/>
    </source>
</evidence>
<comment type="similarity">
    <text evidence="1">Belongs to the major facilitator superfamily.</text>
</comment>
<dbReference type="PANTHER" id="PTHR11328">
    <property type="entry name" value="MAJOR FACILITATOR SUPERFAMILY DOMAIN-CONTAINING PROTEIN"/>
    <property type="match status" value="1"/>
</dbReference>
<evidence type="ECO:0000256" key="1">
    <source>
        <dbReference type="ARBA" id="ARBA00008335"/>
    </source>
</evidence>